<feature type="compositionally biased region" description="Basic and acidic residues" evidence="1">
    <location>
        <begin position="74"/>
        <end position="83"/>
    </location>
</feature>
<feature type="region of interest" description="Disordered" evidence="1">
    <location>
        <begin position="1"/>
        <end position="21"/>
    </location>
</feature>
<name>A0A2I0JP10_PUNGR</name>
<organism evidence="2 3">
    <name type="scientific">Punica granatum</name>
    <name type="common">Pomegranate</name>
    <dbReference type="NCBI Taxonomy" id="22663"/>
    <lineage>
        <taxon>Eukaryota</taxon>
        <taxon>Viridiplantae</taxon>
        <taxon>Streptophyta</taxon>
        <taxon>Embryophyta</taxon>
        <taxon>Tracheophyta</taxon>
        <taxon>Spermatophyta</taxon>
        <taxon>Magnoliopsida</taxon>
        <taxon>eudicotyledons</taxon>
        <taxon>Gunneridae</taxon>
        <taxon>Pentapetalae</taxon>
        <taxon>rosids</taxon>
        <taxon>malvids</taxon>
        <taxon>Myrtales</taxon>
        <taxon>Lythraceae</taxon>
        <taxon>Punica</taxon>
    </lineage>
</organism>
<feature type="compositionally biased region" description="Polar residues" evidence="1">
    <location>
        <begin position="11"/>
        <end position="21"/>
    </location>
</feature>
<accession>A0A2I0JP10</accession>
<evidence type="ECO:0000256" key="1">
    <source>
        <dbReference type="SAM" id="MobiDB-lite"/>
    </source>
</evidence>
<keyword evidence="3" id="KW-1185">Reference proteome</keyword>
<sequence length="83" mass="8413">MDKAGDAASRATGTIINQDMAQNGMDEAGDAASRATGTINSAASAAKETVSDRAKSTYEAAKEAASEATGKLGSEMRKETAEL</sequence>
<feature type="region of interest" description="Disordered" evidence="1">
    <location>
        <begin position="57"/>
        <end position="83"/>
    </location>
</feature>
<comment type="caution">
    <text evidence="2">The sequence shown here is derived from an EMBL/GenBank/DDBJ whole genome shotgun (WGS) entry which is preliminary data.</text>
</comment>
<evidence type="ECO:0000313" key="3">
    <source>
        <dbReference type="Proteomes" id="UP000233551"/>
    </source>
</evidence>
<reference evidence="2 3" key="1">
    <citation type="submission" date="2017-11" db="EMBL/GenBank/DDBJ databases">
        <title>De-novo sequencing of pomegranate (Punica granatum L.) genome.</title>
        <authorList>
            <person name="Akparov Z."/>
            <person name="Amiraslanov A."/>
            <person name="Hajiyeva S."/>
            <person name="Abbasov M."/>
            <person name="Kaur K."/>
            <person name="Hamwieh A."/>
            <person name="Solovyev V."/>
            <person name="Salamov A."/>
            <person name="Braich B."/>
            <person name="Kosarev P."/>
            <person name="Mahmoud A."/>
            <person name="Hajiyev E."/>
            <person name="Babayeva S."/>
            <person name="Izzatullayeva V."/>
            <person name="Mammadov A."/>
            <person name="Mammadov A."/>
            <person name="Sharifova S."/>
            <person name="Ojaghi J."/>
            <person name="Eynullazada K."/>
            <person name="Bayramov B."/>
            <person name="Abdulazimova A."/>
            <person name="Shahmuradov I."/>
        </authorList>
    </citation>
    <scope>NUCLEOTIDE SEQUENCE [LARGE SCALE GENOMIC DNA]</scope>
    <source>
        <strain evidence="3">cv. AG2017</strain>
        <tissue evidence="2">Leaf</tissue>
    </source>
</reference>
<dbReference type="AlphaFoldDB" id="A0A2I0JP10"/>
<gene>
    <name evidence="2" type="ORF">CRG98_021604</name>
</gene>
<dbReference type="EMBL" id="PGOL01001449">
    <property type="protein sequence ID" value="PKI58024.1"/>
    <property type="molecule type" value="Genomic_DNA"/>
</dbReference>
<evidence type="ECO:0000313" key="2">
    <source>
        <dbReference type="EMBL" id="PKI58024.1"/>
    </source>
</evidence>
<proteinExistence type="predicted"/>
<dbReference type="Proteomes" id="UP000233551">
    <property type="component" value="Unassembled WGS sequence"/>
</dbReference>
<protein>
    <submittedName>
        <fullName evidence="2">Uncharacterized protein</fullName>
    </submittedName>
</protein>